<evidence type="ECO:0000256" key="6">
    <source>
        <dbReference type="HAMAP-Rule" id="MF_00073"/>
    </source>
</evidence>
<dbReference type="RefSeq" id="WP_003756031.1">
    <property type="nucleotide sequence ID" value="NZ_CABKNG010000001.1"/>
</dbReference>
<evidence type="ECO:0000313" key="8">
    <source>
        <dbReference type="EMBL" id="STY43136.1"/>
    </source>
</evidence>
<dbReference type="InterPro" id="IPR035926">
    <property type="entry name" value="NusB-like_sf"/>
</dbReference>
<dbReference type="PANTHER" id="PTHR11078">
    <property type="entry name" value="N UTILIZATION SUBSTANCE PROTEIN B-RELATED"/>
    <property type="match status" value="1"/>
</dbReference>
<dbReference type="HAMAP" id="MF_00073">
    <property type="entry name" value="NusB"/>
    <property type="match status" value="1"/>
</dbReference>
<sequence length="130" mass="15010">MKRREAREVALQALFQMELNEMSFEQAVSNVMPEEQDDYVKKLVSGVDTHKADIDTAIEAHLDNWRKDRLNKVDLSILRLSVFEMKYCEDIPDRVSLNEAIEISKVYSDEKSSKFINGVLANIVQESDDK</sequence>
<comment type="similarity">
    <text evidence="1 6">Belongs to the NusB family.</text>
</comment>
<dbReference type="InterPro" id="IPR006027">
    <property type="entry name" value="NusB_RsmB_TIM44"/>
</dbReference>
<dbReference type="SUPFAM" id="SSF48013">
    <property type="entry name" value="NusB-like"/>
    <property type="match status" value="1"/>
</dbReference>
<dbReference type="InterPro" id="IPR011605">
    <property type="entry name" value="NusB_fam"/>
</dbReference>
<keyword evidence="2 6" id="KW-0889">Transcription antitermination</keyword>
<evidence type="ECO:0000256" key="3">
    <source>
        <dbReference type="ARBA" id="ARBA00022884"/>
    </source>
</evidence>
<accession>A0A378MCB1</accession>
<evidence type="ECO:0000256" key="2">
    <source>
        <dbReference type="ARBA" id="ARBA00022814"/>
    </source>
</evidence>
<comment type="function">
    <text evidence="6">Involved in transcription antitermination. Required for transcription of ribosomal RNA (rRNA) genes. Binds specifically to the boxA antiterminator sequence of the ribosomal RNA (rrn) operons.</text>
</comment>
<dbReference type="GO" id="GO:0005829">
    <property type="term" value="C:cytosol"/>
    <property type="evidence" value="ECO:0007669"/>
    <property type="project" value="TreeGrafter"/>
</dbReference>
<dbReference type="PANTHER" id="PTHR11078:SF3">
    <property type="entry name" value="ANTITERMINATION NUSB DOMAIN-CONTAINING PROTEIN"/>
    <property type="match status" value="1"/>
</dbReference>
<proteinExistence type="inferred from homology"/>
<keyword evidence="4 6" id="KW-0805">Transcription regulation</keyword>
<organism evidence="8 9">
    <name type="scientific">Listeria grayi</name>
    <name type="common">Listeria murrayi</name>
    <dbReference type="NCBI Taxonomy" id="1641"/>
    <lineage>
        <taxon>Bacteria</taxon>
        <taxon>Bacillati</taxon>
        <taxon>Bacillota</taxon>
        <taxon>Bacilli</taxon>
        <taxon>Bacillales</taxon>
        <taxon>Listeriaceae</taxon>
        <taxon>Listeria</taxon>
    </lineage>
</organism>
<keyword evidence="5 6" id="KW-0804">Transcription</keyword>
<evidence type="ECO:0000256" key="4">
    <source>
        <dbReference type="ARBA" id="ARBA00023015"/>
    </source>
</evidence>
<dbReference type="NCBIfam" id="TIGR01951">
    <property type="entry name" value="nusB"/>
    <property type="match status" value="1"/>
</dbReference>
<reference evidence="8 9" key="1">
    <citation type="submission" date="2018-06" db="EMBL/GenBank/DDBJ databases">
        <authorList>
            <consortium name="Pathogen Informatics"/>
            <person name="Doyle S."/>
        </authorList>
    </citation>
    <scope>NUCLEOTIDE SEQUENCE [LARGE SCALE GENOMIC DNA]</scope>
    <source>
        <strain evidence="9">NCTC 10815</strain>
    </source>
</reference>
<feature type="domain" description="NusB/RsmB/TIM44" evidence="7">
    <location>
        <begin position="4"/>
        <end position="124"/>
    </location>
</feature>
<dbReference type="AlphaFoldDB" id="A0A378MCB1"/>
<evidence type="ECO:0000259" key="7">
    <source>
        <dbReference type="Pfam" id="PF01029"/>
    </source>
</evidence>
<dbReference type="EMBL" id="UGPG01000001">
    <property type="protein sequence ID" value="STY43136.1"/>
    <property type="molecule type" value="Genomic_DNA"/>
</dbReference>
<dbReference type="NCBIfam" id="NF001223">
    <property type="entry name" value="PRK00202.1-1"/>
    <property type="match status" value="1"/>
</dbReference>
<dbReference type="CDD" id="cd00619">
    <property type="entry name" value="Terminator_NusB"/>
    <property type="match status" value="1"/>
</dbReference>
<gene>
    <name evidence="6 8" type="primary">nusB</name>
    <name evidence="8" type="ORF">NCTC10815_00421</name>
</gene>
<dbReference type="Pfam" id="PF01029">
    <property type="entry name" value="NusB"/>
    <property type="match status" value="1"/>
</dbReference>
<evidence type="ECO:0000313" key="9">
    <source>
        <dbReference type="Proteomes" id="UP000254879"/>
    </source>
</evidence>
<name>A0A378MCB1_LISGR</name>
<protein>
    <recommendedName>
        <fullName evidence="6">Transcription antitermination protein NusB</fullName>
    </recommendedName>
    <alternativeName>
        <fullName evidence="6">Antitermination factor NusB</fullName>
    </alternativeName>
</protein>
<dbReference type="GO" id="GO:0031564">
    <property type="term" value="P:transcription antitermination"/>
    <property type="evidence" value="ECO:0007669"/>
    <property type="project" value="UniProtKB-KW"/>
</dbReference>
<evidence type="ECO:0000256" key="5">
    <source>
        <dbReference type="ARBA" id="ARBA00023163"/>
    </source>
</evidence>
<keyword evidence="3 6" id="KW-0694">RNA-binding</keyword>
<dbReference type="Proteomes" id="UP000254879">
    <property type="component" value="Unassembled WGS sequence"/>
</dbReference>
<dbReference type="Gene3D" id="1.10.940.10">
    <property type="entry name" value="NusB-like"/>
    <property type="match status" value="1"/>
</dbReference>
<dbReference type="GO" id="GO:0006353">
    <property type="term" value="P:DNA-templated transcription termination"/>
    <property type="evidence" value="ECO:0007669"/>
    <property type="project" value="UniProtKB-UniRule"/>
</dbReference>
<evidence type="ECO:0000256" key="1">
    <source>
        <dbReference type="ARBA" id="ARBA00005952"/>
    </source>
</evidence>
<dbReference type="GO" id="GO:0003723">
    <property type="term" value="F:RNA binding"/>
    <property type="evidence" value="ECO:0007669"/>
    <property type="project" value="UniProtKB-UniRule"/>
</dbReference>